<gene>
    <name evidence="6" type="ORF">DS843_11185</name>
</gene>
<dbReference type="SUPFAM" id="SSF46689">
    <property type="entry name" value="Homeodomain-like"/>
    <property type="match status" value="1"/>
</dbReference>
<dbReference type="InterPro" id="IPR011075">
    <property type="entry name" value="TetR_C"/>
</dbReference>
<sequence>MPEDDSATPRWRRRKEARPREIVDAALTVFGEHGFAAARLEDVAARAGVSKGTLYLYFPNKEELFKAVVREAILPNLEMAERLLAGAQGPSFAVLETLLTLFAARVLKTRAGAIPKLIIAEAGNFPDLARFYHREVIRRAFALLAAVLERGIARGEFRPVDVDSTVRLIVAPMLMSALWRSSFEALEDRPLNVTALLNAHLDALRRALAPEGGPAS</sequence>
<keyword evidence="2 4" id="KW-0238">DNA-binding</keyword>
<dbReference type="RefSeq" id="WP_149468981.1">
    <property type="nucleotide sequence ID" value="NZ_QOKW01000007.1"/>
</dbReference>
<organism evidence="6 7">
    <name type="scientific">Roseomonas genomospecies 6</name>
    <dbReference type="NCBI Taxonomy" id="214106"/>
    <lineage>
        <taxon>Bacteria</taxon>
        <taxon>Pseudomonadati</taxon>
        <taxon>Pseudomonadota</taxon>
        <taxon>Alphaproteobacteria</taxon>
        <taxon>Acetobacterales</taxon>
        <taxon>Roseomonadaceae</taxon>
        <taxon>Roseomonas</taxon>
    </lineage>
</organism>
<dbReference type="Pfam" id="PF00440">
    <property type="entry name" value="TetR_N"/>
    <property type="match status" value="1"/>
</dbReference>
<dbReference type="PANTHER" id="PTHR30055:SF234">
    <property type="entry name" value="HTH-TYPE TRANSCRIPTIONAL REGULATOR BETI"/>
    <property type="match status" value="1"/>
</dbReference>
<comment type="caution">
    <text evidence="6">The sequence shown here is derived from an EMBL/GenBank/DDBJ whole genome shotgun (WGS) entry which is preliminary data.</text>
</comment>
<dbReference type="AlphaFoldDB" id="A0A9W7NJY3"/>
<feature type="DNA-binding region" description="H-T-H motif" evidence="4">
    <location>
        <begin position="39"/>
        <end position="58"/>
    </location>
</feature>
<dbReference type="PROSITE" id="PS50977">
    <property type="entry name" value="HTH_TETR_2"/>
    <property type="match status" value="1"/>
</dbReference>
<keyword evidence="7" id="KW-1185">Reference proteome</keyword>
<dbReference type="Pfam" id="PF16859">
    <property type="entry name" value="TetR_C_11"/>
    <property type="match status" value="1"/>
</dbReference>
<keyword evidence="1" id="KW-0805">Transcription regulation</keyword>
<keyword evidence="3" id="KW-0804">Transcription</keyword>
<evidence type="ECO:0000259" key="5">
    <source>
        <dbReference type="PROSITE" id="PS50977"/>
    </source>
</evidence>
<dbReference type="FunFam" id="1.10.10.60:FF:000141">
    <property type="entry name" value="TetR family transcriptional regulator"/>
    <property type="match status" value="1"/>
</dbReference>
<reference evidence="6 7" key="1">
    <citation type="submission" date="2018-07" db="EMBL/GenBank/DDBJ databases">
        <title>Genome sequence of Azospirillum sp. ATCC 49961.</title>
        <authorList>
            <person name="Sant'Anna F.H."/>
            <person name="Baldani J.I."/>
            <person name="Zilli J.E."/>
            <person name="Reis V.M."/>
            <person name="Hartmann A."/>
            <person name="Cruz L."/>
            <person name="de Souza E.M."/>
            <person name="de Oliveira Pedrosa F."/>
            <person name="Passaglia L.M.P."/>
        </authorList>
    </citation>
    <scope>NUCLEOTIDE SEQUENCE [LARGE SCALE GENOMIC DNA]</scope>
    <source>
        <strain evidence="6 7">ATCC 49961</strain>
    </source>
</reference>
<dbReference type="GO" id="GO:0000976">
    <property type="term" value="F:transcription cis-regulatory region binding"/>
    <property type="evidence" value="ECO:0007669"/>
    <property type="project" value="TreeGrafter"/>
</dbReference>
<feature type="domain" description="HTH tetR-type" evidence="5">
    <location>
        <begin position="16"/>
        <end position="76"/>
    </location>
</feature>
<dbReference type="EMBL" id="QOKW01000007">
    <property type="protein sequence ID" value="KAA0680964.1"/>
    <property type="molecule type" value="Genomic_DNA"/>
</dbReference>
<evidence type="ECO:0000313" key="6">
    <source>
        <dbReference type="EMBL" id="KAA0680964.1"/>
    </source>
</evidence>
<name>A0A9W7NJY3_9PROT</name>
<evidence type="ECO:0000256" key="4">
    <source>
        <dbReference type="PROSITE-ProRule" id="PRU00335"/>
    </source>
</evidence>
<proteinExistence type="predicted"/>
<evidence type="ECO:0000256" key="3">
    <source>
        <dbReference type="ARBA" id="ARBA00023163"/>
    </source>
</evidence>
<dbReference type="InterPro" id="IPR001647">
    <property type="entry name" value="HTH_TetR"/>
</dbReference>
<dbReference type="PRINTS" id="PR00455">
    <property type="entry name" value="HTHTETR"/>
</dbReference>
<evidence type="ECO:0000313" key="7">
    <source>
        <dbReference type="Proteomes" id="UP000480854"/>
    </source>
</evidence>
<dbReference type="GO" id="GO:0003700">
    <property type="term" value="F:DNA-binding transcription factor activity"/>
    <property type="evidence" value="ECO:0007669"/>
    <property type="project" value="TreeGrafter"/>
</dbReference>
<accession>A0A9W7NJY3</accession>
<dbReference type="OrthoDB" id="9803547at2"/>
<dbReference type="InterPro" id="IPR009057">
    <property type="entry name" value="Homeodomain-like_sf"/>
</dbReference>
<dbReference type="InterPro" id="IPR050109">
    <property type="entry name" value="HTH-type_TetR-like_transc_reg"/>
</dbReference>
<protein>
    <submittedName>
        <fullName evidence="6">TetR/AcrR family transcriptional regulator</fullName>
    </submittedName>
</protein>
<evidence type="ECO:0000256" key="1">
    <source>
        <dbReference type="ARBA" id="ARBA00023015"/>
    </source>
</evidence>
<evidence type="ECO:0000256" key="2">
    <source>
        <dbReference type="ARBA" id="ARBA00023125"/>
    </source>
</evidence>
<dbReference type="PANTHER" id="PTHR30055">
    <property type="entry name" value="HTH-TYPE TRANSCRIPTIONAL REGULATOR RUTR"/>
    <property type="match status" value="1"/>
</dbReference>
<dbReference type="Gene3D" id="1.10.357.10">
    <property type="entry name" value="Tetracycline Repressor, domain 2"/>
    <property type="match status" value="1"/>
</dbReference>
<dbReference type="InterPro" id="IPR036271">
    <property type="entry name" value="Tet_transcr_reg_TetR-rel_C_sf"/>
</dbReference>
<dbReference type="Proteomes" id="UP000480854">
    <property type="component" value="Unassembled WGS sequence"/>
</dbReference>
<dbReference type="SUPFAM" id="SSF48498">
    <property type="entry name" value="Tetracyclin repressor-like, C-terminal domain"/>
    <property type="match status" value="1"/>
</dbReference>